<dbReference type="Pfam" id="PF13419">
    <property type="entry name" value="HAD_2"/>
    <property type="match status" value="1"/>
</dbReference>
<gene>
    <name evidence="1" type="primary">gph</name>
    <name evidence="1" type="ORF">RNAN_2956</name>
</gene>
<dbReference type="EC" id="3.1.3.18" evidence="1"/>
<dbReference type="EMBL" id="BAFK01000019">
    <property type="protein sequence ID" value="GAB59943.1"/>
    <property type="molecule type" value="Genomic_DNA"/>
</dbReference>
<comment type="caution">
    <text evidence="1">The sequence shown here is derived from an EMBL/GenBank/DDBJ whole genome shotgun (WGS) entry which is preliminary data.</text>
</comment>
<evidence type="ECO:0000313" key="1">
    <source>
        <dbReference type="EMBL" id="GAB59943.1"/>
    </source>
</evidence>
<dbReference type="AlphaFoldDB" id="I1E0W5"/>
<dbReference type="Gene3D" id="3.40.50.1000">
    <property type="entry name" value="HAD superfamily/HAD-like"/>
    <property type="match status" value="1"/>
</dbReference>
<dbReference type="SFLD" id="SFLDS00003">
    <property type="entry name" value="Haloacid_Dehalogenase"/>
    <property type="match status" value="1"/>
</dbReference>
<dbReference type="InterPro" id="IPR050155">
    <property type="entry name" value="HAD-like_hydrolase_sf"/>
</dbReference>
<dbReference type="OrthoDB" id="9782449at2"/>
<dbReference type="FunFam" id="3.40.50.1000:FF:000022">
    <property type="entry name" value="Phosphoglycolate phosphatase"/>
    <property type="match status" value="1"/>
</dbReference>
<dbReference type="SUPFAM" id="SSF56784">
    <property type="entry name" value="HAD-like"/>
    <property type="match status" value="1"/>
</dbReference>
<dbReference type="GO" id="GO:0005829">
    <property type="term" value="C:cytosol"/>
    <property type="evidence" value="ECO:0007669"/>
    <property type="project" value="TreeGrafter"/>
</dbReference>
<dbReference type="NCBIfam" id="TIGR01509">
    <property type="entry name" value="HAD-SF-IA-v3"/>
    <property type="match status" value="1"/>
</dbReference>
<sequence length="220" mass="24384">MQQIAVEKVALVVFDWDGTVMDSVGRIVSSLRAAAGIAKLKVPTEHAAKQIIGLSLDPAFDILFPGITEAQRALMFQHYRDHYMLHDTTPTPLFSGVEQVLSQLKDSNIKLAVATGKQRRGLNRMFDETGLAKYFDTSRCADEAQSKPHPDMLQQILHQLDVPAQQAIMVGDTSHDMKMAQAIAMPRVGVTHGVHGREVLSQFEPKAIIDSLPELMDHIY</sequence>
<dbReference type="STRING" id="562729.RNAN_2956"/>
<dbReference type="InterPro" id="IPR036412">
    <property type="entry name" value="HAD-like_sf"/>
</dbReference>
<reference evidence="1 2" key="1">
    <citation type="journal article" date="2012" name="J. Bacteriol.">
        <title>Genome Sequence of the Protease-Producing Bacterium Rheinheimera nanhaiensis E407-8T, Isolated from Deep-Sea Sediment of the South China Sea.</title>
        <authorList>
            <person name="Zhang X.-Y."/>
            <person name="Zhang Y.-J."/>
            <person name="Qin Q.-L."/>
            <person name="Xie B.-B."/>
            <person name="Chen X.-L."/>
            <person name="Zhou B.-C."/>
            <person name="Zhang Y.-Z."/>
        </authorList>
    </citation>
    <scope>NUCLEOTIDE SEQUENCE [LARGE SCALE GENOMIC DNA]</scope>
    <source>
        <strain evidence="1 2">E407-8</strain>
    </source>
</reference>
<dbReference type="SFLD" id="SFLDG01135">
    <property type="entry name" value="C1.5.6:_HAD__Beta-PGM__Phospha"/>
    <property type="match status" value="1"/>
</dbReference>
<dbReference type="InterPro" id="IPR023198">
    <property type="entry name" value="PGP-like_dom2"/>
</dbReference>
<proteinExistence type="predicted"/>
<dbReference type="Proteomes" id="UP000004374">
    <property type="component" value="Unassembled WGS sequence"/>
</dbReference>
<dbReference type="SFLD" id="SFLDG01129">
    <property type="entry name" value="C1.5:_HAD__Beta-PGM__Phosphata"/>
    <property type="match status" value="1"/>
</dbReference>
<accession>I1E0W5</accession>
<dbReference type="GO" id="GO:0008967">
    <property type="term" value="F:phosphoglycolate phosphatase activity"/>
    <property type="evidence" value="ECO:0007669"/>
    <property type="project" value="UniProtKB-EC"/>
</dbReference>
<dbReference type="NCBIfam" id="TIGR01549">
    <property type="entry name" value="HAD-SF-IA-v1"/>
    <property type="match status" value="1"/>
</dbReference>
<evidence type="ECO:0000313" key="2">
    <source>
        <dbReference type="Proteomes" id="UP000004374"/>
    </source>
</evidence>
<dbReference type="Gene3D" id="1.10.150.240">
    <property type="entry name" value="Putative phosphatase, domain 2"/>
    <property type="match status" value="1"/>
</dbReference>
<dbReference type="GO" id="GO:0006281">
    <property type="term" value="P:DNA repair"/>
    <property type="evidence" value="ECO:0007669"/>
    <property type="project" value="TreeGrafter"/>
</dbReference>
<keyword evidence="2" id="KW-1185">Reference proteome</keyword>
<protein>
    <submittedName>
        <fullName evidence="1">Phosphoglycolate phosphatase</fullName>
        <ecNumber evidence="1">3.1.3.18</ecNumber>
    </submittedName>
</protein>
<name>I1E0W5_9GAMM</name>
<dbReference type="RefSeq" id="WP_008223055.1">
    <property type="nucleotide sequence ID" value="NZ_BAFK01000019.1"/>
</dbReference>
<dbReference type="PANTHER" id="PTHR43434">
    <property type="entry name" value="PHOSPHOGLYCOLATE PHOSPHATASE"/>
    <property type="match status" value="1"/>
</dbReference>
<dbReference type="InterPro" id="IPR006439">
    <property type="entry name" value="HAD-SF_hydro_IA"/>
</dbReference>
<keyword evidence="1" id="KW-0378">Hydrolase</keyword>
<dbReference type="PANTHER" id="PTHR43434:SF24">
    <property type="entry name" value="HYDROLASE-RELATED"/>
    <property type="match status" value="1"/>
</dbReference>
<dbReference type="InterPro" id="IPR023214">
    <property type="entry name" value="HAD_sf"/>
</dbReference>
<dbReference type="InterPro" id="IPR041492">
    <property type="entry name" value="HAD_2"/>
</dbReference>
<organism evidence="1 2">
    <name type="scientific">Rheinheimera nanhaiensis E407-8</name>
    <dbReference type="NCBI Taxonomy" id="562729"/>
    <lineage>
        <taxon>Bacteria</taxon>
        <taxon>Pseudomonadati</taxon>
        <taxon>Pseudomonadota</taxon>
        <taxon>Gammaproteobacteria</taxon>
        <taxon>Chromatiales</taxon>
        <taxon>Chromatiaceae</taxon>
        <taxon>Rheinheimera</taxon>
    </lineage>
</organism>